<comment type="subcellular location">
    <subcellularLocation>
        <location evidence="1">Cytoplasm</location>
        <location evidence="1">Cytoskeleton</location>
    </subcellularLocation>
</comment>
<sequence>MSVPPLQPEYGADEIGAIVLDPGYSVTRAGFAGEDVPKSVIPSYYGHLSDEKPFLFDDNAINNPLPGLDIRNPMASDSTVEDWDTASKLWEYAITSRLTGPKQASALRNGLNDPPQNGEDVDMDDVENNEAPLSEKPLLMTEPGWNSAKNREKSIELAMESWGAPAFYLARSPVMNSFASGRPTALVVDIGASTTSVSCVHDGLLLKKCTQKSSLAGNWVSDQLRLIFNAAQPPVPLTPHYLVAAKQQVDAGESAKATLRSFAAPPLASFRRLQEERVLTEFKETCVQVWNPARTPNNASLANSADYLKTNDVGKPFEFPDGYNNVFAADRYRAVEGLFDPAASADPAAAPVQKSDTLPALLAAALAAADVDLRPLLLANVVVAGGSSLIYGLTDRVSYELAAMYPSSRVRIVAPGMTVERKYAAWIGGSILASLGSFHQMWISKKEYEENGAALVEKRCK</sequence>
<evidence type="ECO:0000256" key="4">
    <source>
        <dbReference type="ARBA" id="ARBA00022840"/>
    </source>
</evidence>
<keyword evidence="5" id="KW-0963">Cytoplasm</keyword>
<evidence type="ECO:0000256" key="5">
    <source>
        <dbReference type="ARBA" id="ARBA00023212"/>
    </source>
</evidence>
<evidence type="ECO:0000256" key="6">
    <source>
        <dbReference type="RuleBase" id="RU000487"/>
    </source>
</evidence>
<comment type="similarity">
    <text evidence="2 6">Belongs to the actin family.</text>
</comment>
<dbReference type="PANTHER" id="PTHR11937">
    <property type="entry name" value="ACTIN"/>
    <property type="match status" value="1"/>
</dbReference>
<evidence type="ECO:0000313" key="7">
    <source>
        <dbReference type="EMBL" id="KAB8532591.1"/>
    </source>
</evidence>
<dbReference type="GO" id="GO:0005524">
    <property type="term" value="F:ATP binding"/>
    <property type="evidence" value="ECO:0007669"/>
    <property type="project" value="UniProtKB-KW"/>
</dbReference>
<dbReference type="Pfam" id="PF00022">
    <property type="entry name" value="Actin"/>
    <property type="match status" value="1"/>
</dbReference>
<dbReference type="AlphaFoldDB" id="A0A5N6L3X0"/>
<keyword evidence="5" id="KW-0206">Cytoskeleton</keyword>
<name>A0A5N6L3X0_9ROSI</name>
<dbReference type="InterPro" id="IPR020902">
    <property type="entry name" value="Actin/actin-like_CS"/>
</dbReference>
<dbReference type="InterPro" id="IPR043129">
    <property type="entry name" value="ATPase_NBD"/>
</dbReference>
<evidence type="ECO:0000313" key="8">
    <source>
        <dbReference type="Proteomes" id="UP000327013"/>
    </source>
</evidence>
<dbReference type="PROSITE" id="PS00432">
    <property type="entry name" value="ACTINS_2"/>
    <property type="match status" value="1"/>
</dbReference>
<dbReference type="Proteomes" id="UP000327013">
    <property type="component" value="Unassembled WGS sequence"/>
</dbReference>
<evidence type="ECO:0008006" key="9">
    <source>
        <dbReference type="Google" id="ProtNLM"/>
    </source>
</evidence>
<protein>
    <recommendedName>
        <fullName evidence="9">Actin-related protein 4</fullName>
    </recommendedName>
</protein>
<organism evidence="7 8">
    <name type="scientific">Carpinus fangiana</name>
    <dbReference type="NCBI Taxonomy" id="176857"/>
    <lineage>
        <taxon>Eukaryota</taxon>
        <taxon>Viridiplantae</taxon>
        <taxon>Streptophyta</taxon>
        <taxon>Embryophyta</taxon>
        <taxon>Tracheophyta</taxon>
        <taxon>Spermatophyta</taxon>
        <taxon>Magnoliopsida</taxon>
        <taxon>eudicotyledons</taxon>
        <taxon>Gunneridae</taxon>
        <taxon>Pentapetalae</taxon>
        <taxon>rosids</taxon>
        <taxon>fabids</taxon>
        <taxon>Fagales</taxon>
        <taxon>Betulaceae</taxon>
        <taxon>Carpinus</taxon>
    </lineage>
</organism>
<dbReference type="PROSITE" id="PS01132">
    <property type="entry name" value="ACTINS_ACT_LIKE"/>
    <property type="match status" value="1"/>
</dbReference>
<dbReference type="InterPro" id="IPR004001">
    <property type="entry name" value="Actin_CS"/>
</dbReference>
<dbReference type="InterPro" id="IPR004000">
    <property type="entry name" value="Actin"/>
</dbReference>
<keyword evidence="8" id="KW-1185">Reference proteome</keyword>
<comment type="caution">
    <text evidence="7">The sequence shown here is derived from an EMBL/GenBank/DDBJ whole genome shotgun (WGS) entry which is preliminary data.</text>
</comment>
<dbReference type="SMART" id="SM00268">
    <property type="entry name" value="ACTIN"/>
    <property type="match status" value="1"/>
</dbReference>
<dbReference type="OrthoDB" id="5132116at2759"/>
<dbReference type="SUPFAM" id="SSF53067">
    <property type="entry name" value="Actin-like ATPase domain"/>
    <property type="match status" value="2"/>
</dbReference>
<evidence type="ECO:0000256" key="3">
    <source>
        <dbReference type="ARBA" id="ARBA00022741"/>
    </source>
</evidence>
<gene>
    <name evidence="7" type="ORF">FH972_025536</name>
</gene>
<proteinExistence type="inferred from homology"/>
<dbReference type="EMBL" id="VIBQ01000057">
    <property type="protein sequence ID" value="KAB8532591.1"/>
    <property type="molecule type" value="Genomic_DNA"/>
</dbReference>
<keyword evidence="3" id="KW-0547">Nucleotide-binding</keyword>
<dbReference type="FunFam" id="3.30.420.40:FF:000058">
    <property type="entry name" value="Putative actin-related protein 5"/>
    <property type="match status" value="1"/>
</dbReference>
<evidence type="ECO:0000256" key="1">
    <source>
        <dbReference type="ARBA" id="ARBA00004245"/>
    </source>
</evidence>
<dbReference type="Gene3D" id="3.30.420.40">
    <property type="match status" value="4"/>
</dbReference>
<dbReference type="CDD" id="cd13395">
    <property type="entry name" value="ASKHA_NBD_Arp4_ACTL6-like"/>
    <property type="match status" value="1"/>
</dbReference>
<dbReference type="Gene3D" id="3.90.640.10">
    <property type="entry name" value="Actin, Chain A, domain 4"/>
    <property type="match status" value="1"/>
</dbReference>
<reference evidence="7 8" key="1">
    <citation type="submission" date="2019-06" db="EMBL/GenBank/DDBJ databases">
        <title>A chromosomal-level reference genome of Carpinus fangiana (Coryloideae, Betulaceae).</title>
        <authorList>
            <person name="Yang X."/>
            <person name="Wang Z."/>
            <person name="Zhang L."/>
            <person name="Hao G."/>
            <person name="Liu J."/>
            <person name="Yang Y."/>
        </authorList>
    </citation>
    <scope>NUCLEOTIDE SEQUENCE [LARGE SCALE GENOMIC DNA]</scope>
    <source>
        <strain evidence="7">Cfa_2016G</strain>
        <tissue evidence="7">Leaf</tissue>
    </source>
</reference>
<keyword evidence="4" id="KW-0067">ATP-binding</keyword>
<accession>A0A5N6L3X0</accession>
<dbReference type="GO" id="GO:0005856">
    <property type="term" value="C:cytoskeleton"/>
    <property type="evidence" value="ECO:0007669"/>
    <property type="project" value="UniProtKB-SubCell"/>
</dbReference>
<evidence type="ECO:0000256" key="2">
    <source>
        <dbReference type="ARBA" id="ARBA00006752"/>
    </source>
</evidence>